<protein>
    <recommendedName>
        <fullName evidence="2">PARP catalytic domain-containing protein</fullName>
    </recommendedName>
</protein>
<dbReference type="EMBL" id="LAZR01016659">
    <property type="protein sequence ID" value="KKM03542.1"/>
    <property type="molecule type" value="Genomic_DNA"/>
</dbReference>
<organism evidence="1">
    <name type="scientific">marine sediment metagenome</name>
    <dbReference type="NCBI Taxonomy" id="412755"/>
    <lineage>
        <taxon>unclassified sequences</taxon>
        <taxon>metagenomes</taxon>
        <taxon>ecological metagenomes</taxon>
    </lineage>
</organism>
<accession>A0A0F9HK26</accession>
<evidence type="ECO:0008006" key="2">
    <source>
        <dbReference type="Google" id="ProtNLM"/>
    </source>
</evidence>
<comment type="caution">
    <text evidence="1">The sequence shown here is derived from an EMBL/GenBank/DDBJ whole genome shotgun (WGS) entry which is preliminary data.</text>
</comment>
<gene>
    <name evidence="1" type="ORF">LCGC14_1773380</name>
</gene>
<proteinExistence type="predicted"/>
<evidence type="ECO:0000313" key="1">
    <source>
        <dbReference type="EMBL" id="KKM03542.1"/>
    </source>
</evidence>
<dbReference type="AlphaFoldDB" id="A0A0F9HK26"/>
<reference evidence="1" key="1">
    <citation type="journal article" date="2015" name="Nature">
        <title>Complex archaea that bridge the gap between prokaryotes and eukaryotes.</title>
        <authorList>
            <person name="Spang A."/>
            <person name="Saw J.H."/>
            <person name="Jorgensen S.L."/>
            <person name="Zaremba-Niedzwiedzka K."/>
            <person name="Martijn J."/>
            <person name="Lind A.E."/>
            <person name="van Eijk R."/>
            <person name="Schleper C."/>
            <person name="Guy L."/>
            <person name="Ettema T.J."/>
        </authorList>
    </citation>
    <scope>NUCLEOTIDE SEQUENCE</scope>
</reference>
<name>A0A0F9HK26_9ZZZZ</name>
<sequence>MIAFHGTSKRNAAVIKCEGFKRKTYFARHMEDALEFGGKHIFAVEFSNDRSKWRGENGWQFWIRNHIPPSAIVNYWRLDEGER</sequence>